<keyword evidence="1" id="KW-0343">GTPase activation</keyword>
<keyword evidence="9" id="KW-1185">Reference proteome</keyword>
<dbReference type="CDD" id="cd04038">
    <property type="entry name" value="C2_ArfGAP"/>
    <property type="match status" value="1"/>
</dbReference>
<dbReference type="SMART" id="SM00105">
    <property type="entry name" value="ArfGap"/>
    <property type="match status" value="1"/>
</dbReference>
<feature type="domain" description="C2" evidence="6">
    <location>
        <begin position="228"/>
        <end position="343"/>
    </location>
</feature>
<dbReference type="InterPro" id="IPR001164">
    <property type="entry name" value="ArfGAP_dom"/>
</dbReference>
<dbReference type="InterPro" id="IPR037278">
    <property type="entry name" value="ARFGAP/RecO"/>
</dbReference>
<dbReference type="SUPFAM" id="SSF57863">
    <property type="entry name" value="ArfGap/RecO-like zinc finger"/>
    <property type="match status" value="1"/>
</dbReference>
<organism evidence="8 9">
    <name type="scientific">Lithospermum erythrorhizon</name>
    <name type="common">Purple gromwell</name>
    <name type="synonym">Lithospermum officinale var. erythrorhizon</name>
    <dbReference type="NCBI Taxonomy" id="34254"/>
    <lineage>
        <taxon>Eukaryota</taxon>
        <taxon>Viridiplantae</taxon>
        <taxon>Streptophyta</taxon>
        <taxon>Embryophyta</taxon>
        <taxon>Tracheophyta</taxon>
        <taxon>Spermatophyta</taxon>
        <taxon>Magnoliopsida</taxon>
        <taxon>eudicotyledons</taxon>
        <taxon>Gunneridae</taxon>
        <taxon>Pentapetalae</taxon>
        <taxon>asterids</taxon>
        <taxon>lamiids</taxon>
        <taxon>Boraginales</taxon>
        <taxon>Boraginaceae</taxon>
        <taxon>Boraginoideae</taxon>
        <taxon>Lithospermeae</taxon>
        <taxon>Lithospermum</taxon>
    </lineage>
</organism>
<dbReference type="EMBL" id="BAABME010028736">
    <property type="protein sequence ID" value="GAA0181663.1"/>
    <property type="molecule type" value="Genomic_DNA"/>
</dbReference>
<dbReference type="Proteomes" id="UP001454036">
    <property type="component" value="Unassembled WGS sequence"/>
</dbReference>
<dbReference type="PANTHER" id="PTHR46220:SF2">
    <property type="entry name" value="ADP-RIBOSYLATION FACTOR GTPASE-ACTIVATING PROTEIN AGD11-RELATED"/>
    <property type="match status" value="1"/>
</dbReference>
<evidence type="ECO:0000313" key="8">
    <source>
        <dbReference type="EMBL" id="GAA0181663.1"/>
    </source>
</evidence>
<dbReference type="AlphaFoldDB" id="A0AAV3RR24"/>
<name>A0AAV3RR24_LITER</name>
<evidence type="ECO:0000256" key="1">
    <source>
        <dbReference type="ARBA" id="ARBA00022468"/>
    </source>
</evidence>
<comment type="caution">
    <text evidence="8">The sequence shown here is derived from an EMBL/GenBank/DDBJ whole genome shotgun (WGS) entry which is preliminary data.</text>
</comment>
<keyword evidence="4" id="KW-0862">Zinc</keyword>
<dbReference type="PROSITE" id="PS50004">
    <property type="entry name" value="C2"/>
    <property type="match status" value="1"/>
</dbReference>
<dbReference type="GO" id="GO:0005543">
    <property type="term" value="F:phospholipid binding"/>
    <property type="evidence" value="ECO:0007669"/>
    <property type="project" value="InterPro"/>
</dbReference>
<dbReference type="Pfam" id="PF01412">
    <property type="entry name" value="ArfGap"/>
    <property type="match status" value="1"/>
</dbReference>
<dbReference type="SUPFAM" id="SSF49562">
    <property type="entry name" value="C2 domain (Calcium/lipid-binding domain, CaLB)"/>
    <property type="match status" value="1"/>
</dbReference>
<gene>
    <name evidence="8" type="ORF">LIER_42283</name>
</gene>
<accession>A0AAV3RR24</accession>
<dbReference type="FunFam" id="1.10.220.150:FF:000009">
    <property type="entry name" value="stromal membrane-associated protein 1 isoform X1"/>
    <property type="match status" value="1"/>
</dbReference>
<dbReference type="InterPro" id="IPR044518">
    <property type="entry name" value="ARF_GAP_AGD11/12/13"/>
</dbReference>
<reference evidence="8 9" key="1">
    <citation type="submission" date="2024-01" db="EMBL/GenBank/DDBJ databases">
        <title>The complete chloroplast genome sequence of Lithospermum erythrorhizon: insights into the phylogenetic relationship among Boraginaceae species and the maternal lineages of purple gromwells.</title>
        <authorList>
            <person name="Okada T."/>
            <person name="Watanabe K."/>
        </authorList>
    </citation>
    <scope>NUCLEOTIDE SEQUENCE [LARGE SCALE GENOMIC DNA]</scope>
</reference>
<evidence type="ECO:0000256" key="4">
    <source>
        <dbReference type="ARBA" id="ARBA00022833"/>
    </source>
</evidence>
<dbReference type="PROSITE" id="PS50115">
    <property type="entry name" value="ARFGAP"/>
    <property type="match status" value="1"/>
</dbReference>
<evidence type="ECO:0000256" key="3">
    <source>
        <dbReference type="ARBA" id="ARBA00022771"/>
    </source>
</evidence>
<dbReference type="Gene3D" id="1.10.220.150">
    <property type="entry name" value="Arf GTPase activating protein"/>
    <property type="match status" value="1"/>
</dbReference>
<evidence type="ECO:0000256" key="2">
    <source>
        <dbReference type="ARBA" id="ARBA00022723"/>
    </source>
</evidence>
<protein>
    <submittedName>
        <fullName evidence="8">GTPase-activating protein</fullName>
    </submittedName>
</protein>
<dbReference type="GO" id="GO:0005096">
    <property type="term" value="F:GTPase activator activity"/>
    <property type="evidence" value="ECO:0007669"/>
    <property type="project" value="UniProtKB-KW"/>
</dbReference>
<dbReference type="InterPro" id="IPR000008">
    <property type="entry name" value="C2_dom"/>
</dbReference>
<dbReference type="GO" id="GO:0008270">
    <property type="term" value="F:zinc ion binding"/>
    <property type="evidence" value="ECO:0007669"/>
    <property type="project" value="UniProtKB-KW"/>
</dbReference>
<dbReference type="CDD" id="cd08204">
    <property type="entry name" value="ArfGap"/>
    <property type="match status" value="1"/>
</dbReference>
<dbReference type="Gene3D" id="2.60.40.150">
    <property type="entry name" value="C2 domain"/>
    <property type="match status" value="1"/>
</dbReference>
<keyword evidence="2" id="KW-0479">Metal-binding</keyword>
<dbReference type="InterPro" id="IPR035892">
    <property type="entry name" value="C2_domain_sf"/>
</dbReference>
<evidence type="ECO:0000313" key="9">
    <source>
        <dbReference type="Proteomes" id="UP001454036"/>
    </source>
</evidence>
<proteinExistence type="predicted"/>
<evidence type="ECO:0000259" key="6">
    <source>
        <dbReference type="PROSITE" id="PS50004"/>
    </source>
</evidence>
<feature type="domain" description="Arf-GAP" evidence="7">
    <location>
        <begin position="55"/>
        <end position="170"/>
    </location>
</feature>
<dbReference type="SMART" id="SM00239">
    <property type="entry name" value="C2"/>
    <property type="match status" value="1"/>
</dbReference>
<keyword evidence="3 5" id="KW-0863">Zinc-finger</keyword>
<evidence type="ECO:0000256" key="5">
    <source>
        <dbReference type="PROSITE-ProRule" id="PRU00288"/>
    </source>
</evidence>
<dbReference type="PANTHER" id="PTHR46220">
    <property type="entry name" value="ADP-RIBOSYLATION FACTOR GTPASE-ACTIVATING PROTEIN AGD12"/>
    <property type="match status" value="1"/>
</dbReference>
<dbReference type="PRINTS" id="PR00405">
    <property type="entry name" value="REVINTRACTNG"/>
</dbReference>
<dbReference type="InterPro" id="IPR038508">
    <property type="entry name" value="ArfGAP_dom_sf"/>
</dbReference>
<evidence type="ECO:0000259" key="7">
    <source>
        <dbReference type="PROSITE" id="PS50115"/>
    </source>
</evidence>
<sequence length="398" mass="44343">MENLLEASFQQENSQVYDESSEGGSCLYDLLQMESKSHFACYPVKEEEDPSLSSQKRLEKLLSEAGNNFCADCGSPDPKWVSFNLGVFICIKCSGVHRSLGVHISKVLSVKLDDWTDEQVDTLMELGGNRVANMKFEACLTKNDQKPNPDATIEERTNFIRKKYEEHMFMNSELALGSHFSHAPSSRSISGRSLGSIIDMKINGKQSSSHRIHGLGKTFRHTWKKSVSRAKKSNSMSMAGMIEFLGLMKVNVVKGTNLAVRDMVSSDPYVVIALGNQTLKTRVIKNTLNPVWNECLMFSIPGDIPPLKVLVYDKDKFTADDFMGEAEIDIHPLVCAARVSESSELQLGGWTSNKDSAEARDGMISMEDGKMKQKIVVKLQKVEKGLLEIELECVPLTQ</sequence>
<dbReference type="Pfam" id="PF00168">
    <property type="entry name" value="C2"/>
    <property type="match status" value="1"/>
</dbReference>